<organism evidence="2 3">
    <name type="scientific">Parasphingorhabdus cellanae</name>
    <dbReference type="NCBI Taxonomy" id="2806553"/>
    <lineage>
        <taxon>Bacteria</taxon>
        <taxon>Pseudomonadati</taxon>
        <taxon>Pseudomonadota</taxon>
        <taxon>Alphaproteobacteria</taxon>
        <taxon>Sphingomonadales</taxon>
        <taxon>Sphingomonadaceae</taxon>
        <taxon>Parasphingorhabdus</taxon>
    </lineage>
</organism>
<accession>A0ABX7T2N6</accession>
<keyword evidence="3" id="KW-1185">Reference proteome</keyword>
<evidence type="ECO:0000259" key="1">
    <source>
        <dbReference type="Pfam" id="PF01965"/>
    </source>
</evidence>
<name>A0ABX7T2N6_9SPHN</name>
<evidence type="ECO:0000313" key="2">
    <source>
        <dbReference type="EMBL" id="QTD55821.1"/>
    </source>
</evidence>
<dbReference type="InterPro" id="IPR029062">
    <property type="entry name" value="Class_I_gatase-like"/>
</dbReference>
<dbReference type="RefSeq" id="WP_207987645.1">
    <property type="nucleotide sequence ID" value="NZ_CP071794.1"/>
</dbReference>
<proteinExistence type="predicted"/>
<dbReference type="PANTHER" id="PTHR43130">
    <property type="entry name" value="ARAC-FAMILY TRANSCRIPTIONAL REGULATOR"/>
    <property type="match status" value="1"/>
</dbReference>
<protein>
    <submittedName>
        <fullName evidence="2">DJ-1/PfpI family protein</fullName>
    </submittedName>
</protein>
<evidence type="ECO:0000313" key="3">
    <source>
        <dbReference type="Proteomes" id="UP000663923"/>
    </source>
</evidence>
<dbReference type="Proteomes" id="UP000663923">
    <property type="component" value="Chromosome"/>
</dbReference>
<reference evidence="2 3" key="1">
    <citation type="submission" date="2021-03" db="EMBL/GenBank/DDBJ databases">
        <title>Complete genome of Parasphingorhabdus_sp.JHSY0214.</title>
        <authorList>
            <person name="Yoo J.H."/>
            <person name="Bae J.W."/>
        </authorList>
    </citation>
    <scope>NUCLEOTIDE SEQUENCE [LARGE SCALE GENOMIC DNA]</scope>
    <source>
        <strain evidence="2 3">JHSY0214</strain>
    </source>
</reference>
<sequence>MRNETTIPESVSKKRFVVGMVIFDDMTNLDLVGPMDALARIPAVDIKLIAQSSELITTDSGCRVVPDVTFVDAPSLDMLFIPGGPGINKLLLDENTLGFLKKAGTSADWVTSVCTGALALGAAGLLKGYKATTHWTCRDLLPIVGAEPVNERVVIDRNRITGGGVTAGIDFALYLIAHLWGKDRAQMIQLGQEYNPAPPFNSGSPDTAPDNIVEKFLKVSERNTKARKEALLSLNQVG</sequence>
<dbReference type="InterPro" id="IPR052158">
    <property type="entry name" value="INH-QAR"/>
</dbReference>
<gene>
    <name evidence="2" type="ORF">J4G78_16785</name>
</gene>
<dbReference type="EMBL" id="CP071794">
    <property type="protein sequence ID" value="QTD55821.1"/>
    <property type="molecule type" value="Genomic_DNA"/>
</dbReference>
<dbReference type="SUPFAM" id="SSF52317">
    <property type="entry name" value="Class I glutamine amidotransferase-like"/>
    <property type="match status" value="1"/>
</dbReference>
<dbReference type="Pfam" id="PF01965">
    <property type="entry name" value="DJ-1_PfpI"/>
    <property type="match status" value="1"/>
</dbReference>
<dbReference type="PANTHER" id="PTHR43130:SF2">
    <property type="entry name" value="DJ-1_PFPI DOMAIN-CONTAINING PROTEIN"/>
    <property type="match status" value="1"/>
</dbReference>
<dbReference type="Gene3D" id="3.40.50.880">
    <property type="match status" value="1"/>
</dbReference>
<dbReference type="CDD" id="cd03139">
    <property type="entry name" value="GATase1_PfpI_2"/>
    <property type="match status" value="1"/>
</dbReference>
<feature type="domain" description="DJ-1/PfpI" evidence="1">
    <location>
        <begin position="19"/>
        <end position="176"/>
    </location>
</feature>
<dbReference type="InterPro" id="IPR002818">
    <property type="entry name" value="DJ-1/PfpI"/>
</dbReference>